<reference evidence="3" key="1">
    <citation type="submission" date="2019-08" db="EMBL/GenBank/DDBJ databases">
        <authorList>
            <person name="Kucharzyk K."/>
            <person name="Murdoch R.W."/>
            <person name="Higgins S."/>
            <person name="Loffler F."/>
        </authorList>
    </citation>
    <scope>NUCLEOTIDE SEQUENCE</scope>
</reference>
<dbReference type="GO" id="GO:0031119">
    <property type="term" value="P:tRNA pseudouridine synthesis"/>
    <property type="evidence" value="ECO:0007669"/>
    <property type="project" value="TreeGrafter"/>
</dbReference>
<evidence type="ECO:0000256" key="1">
    <source>
        <dbReference type="ARBA" id="ARBA00023235"/>
    </source>
</evidence>
<evidence type="ECO:0000313" key="3">
    <source>
        <dbReference type="EMBL" id="MPM74237.1"/>
    </source>
</evidence>
<dbReference type="InterPro" id="IPR001406">
    <property type="entry name" value="PsdUridine_synth_TruA"/>
</dbReference>
<comment type="caution">
    <text evidence="3">The sequence shown here is derived from an EMBL/GenBank/DDBJ whole genome shotgun (WGS) entry which is preliminary data.</text>
</comment>
<proteinExistence type="predicted"/>
<dbReference type="GO" id="GO:0005634">
    <property type="term" value="C:nucleus"/>
    <property type="evidence" value="ECO:0007669"/>
    <property type="project" value="TreeGrafter"/>
</dbReference>
<protein>
    <submittedName>
        <fullName evidence="3">tRNA pseudouridine synthase A</fullName>
        <ecNumber evidence="3">5.4.99.12</ecNumber>
    </submittedName>
</protein>
<dbReference type="EC" id="5.4.99.12" evidence="3"/>
<dbReference type="Gene3D" id="3.30.70.660">
    <property type="entry name" value="Pseudouridine synthase I, catalytic domain, C-terminal subdomain"/>
    <property type="match status" value="1"/>
</dbReference>
<feature type="region of interest" description="Disordered" evidence="2">
    <location>
        <begin position="78"/>
        <end position="141"/>
    </location>
</feature>
<dbReference type="GO" id="GO:0003723">
    <property type="term" value="F:RNA binding"/>
    <property type="evidence" value="ECO:0007669"/>
    <property type="project" value="InterPro"/>
</dbReference>
<gene>
    <name evidence="3" type="primary">truA_41</name>
    <name evidence="3" type="ORF">SDC9_121222</name>
</gene>
<keyword evidence="1 3" id="KW-0413">Isomerase</keyword>
<dbReference type="PANTHER" id="PTHR11142">
    <property type="entry name" value="PSEUDOURIDYLATE SYNTHASE"/>
    <property type="match status" value="1"/>
</dbReference>
<dbReference type="EMBL" id="VSSQ01025831">
    <property type="protein sequence ID" value="MPM74237.1"/>
    <property type="molecule type" value="Genomic_DNA"/>
</dbReference>
<name>A0A645CBC0_9ZZZZ</name>
<feature type="compositionally biased region" description="Low complexity" evidence="2">
    <location>
        <begin position="85"/>
        <end position="128"/>
    </location>
</feature>
<dbReference type="InterPro" id="IPR020103">
    <property type="entry name" value="PsdUridine_synth_cat_dom_sf"/>
</dbReference>
<dbReference type="AlphaFoldDB" id="A0A645CBC0"/>
<dbReference type="Gene3D" id="3.30.70.580">
    <property type="entry name" value="Pseudouridine synthase I, catalytic domain, N-terminal subdomain"/>
    <property type="match status" value="1"/>
</dbReference>
<dbReference type="GO" id="GO:0160147">
    <property type="term" value="F:tRNA pseudouridine(38-40) synthase activity"/>
    <property type="evidence" value="ECO:0007669"/>
    <property type="project" value="UniProtKB-EC"/>
</dbReference>
<dbReference type="InterPro" id="IPR020094">
    <property type="entry name" value="TruA/RsuA/RluB/E/F_N"/>
</dbReference>
<dbReference type="PANTHER" id="PTHR11142:SF5">
    <property type="entry name" value="TRNA PSEUDOURIDINE(38_39) SYNTHASE"/>
    <property type="match status" value="1"/>
</dbReference>
<accession>A0A645CBC0</accession>
<dbReference type="SUPFAM" id="SSF55120">
    <property type="entry name" value="Pseudouridine synthase"/>
    <property type="match status" value="1"/>
</dbReference>
<dbReference type="InterPro" id="IPR020095">
    <property type="entry name" value="PsdUridine_synth_TruA_C"/>
</dbReference>
<organism evidence="3">
    <name type="scientific">bioreactor metagenome</name>
    <dbReference type="NCBI Taxonomy" id="1076179"/>
    <lineage>
        <taxon>unclassified sequences</taxon>
        <taxon>metagenomes</taxon>
        <taxon>ecological metagenomes</taxon>
    </lineage>
</organism>
<dbReference type="GO" id="GO:0005737">
    <property type="term" value="C:cytoplasm"/>
    <property type="evidence" value="ECO:0007669"/>
    <property type="project" value="TreeGrafter"/>
</dbReference>
<sequence length="220" mass="23748">MFFCEGFHGFSSNNTSSETIEGKLFDSLLKTCLISDRPLCCLTSSGRTDTGPSGFGQVVSLYVHSKVPLGTPGIYPSLGDEELSKSSSSTLPPSFPTSPTTSGNETESSLPSPSSSSQSRSPSVNSTPTISPPVQPEHPTHEQWVEGTSAMELNFPAMLNGVLPPAIRVLGWCDVPVPFSSRFHSLSRTYRYFFLKGQLDLDKMKVAAAKLIGKHNFHNC</sequence>
<evidence type="ECO:0000256" key="2">
    <source>
        <dbReference type="SAM" id="MobiDB-lite"/>
    </source>
</evidence>
<dbReference type="GO" id="GO:1990481">
    <property type="term" value="P:mRNA pseudouridine synthesis"/>
    <property type="evidence" value="ECO:0007669"/>
    <property type="project" value="TreeGrafter"/>
</dbReference>